<feature type="domain" description="CRISPR system ring nuclease SSO1393-like" evidence="1">
    <location>
        <begin position="77"/>
        <end position="206"/>
    </location>
</feature>
<comment type="caution">
    <text evidence="2">The sequence shown here is derived from an EMBL/GenBank/DDBJ whole genome shotgun (WGS) entry which is preliminary data.</text>
</comment>
<dbReference type="NCBIfam" id="TIGR02619">
    <property type="entry name" value="putative CRISPR-associated protein, APE2256 family"/>
    <property type="match status" value="1"/>
</dbReference>
<reference evidence="2" key="1">
    <citation type="journal article" date="2020" name="mSystems">
        <title>Genome- and Community-Level Interaction Insights into Carbon Utilization and Element Cycling Functions of Hydrothermarchaeota in Hydrothermal Sediment.</title>
        <authorList>
            <person name="Zhou Z."/>
            <person name="Liu Y."/>
            <person name="Xu W."/>
            <person name="Pan J."/>
            <person name="Luo Z.H."/>
            <person name="Li M."/>
        </authorList>
    </citation>
    <scope>NUCLEOTIDE SEQUENCE [LARGE SCALE GENOMIC DNA]</scope>
    <source>
        <strain evidence="2">SpSt-735</strain>
    </source>
</reference>
<dbReference type="InterPro" id="IPR013442">
    <property type="entry name" value="SSO1393-like"/>
</dbReference>
<dbReference type="Gene3D" id="1.10.196.30">
    <property type="match status" value="1"/>
</dbReference>
<dbReference type="AlphaFoldDB" id="A0A7C4BAG7"/>
<dbReference type="EMBL" id="DTFI01000225">
    <property type="protein sequence ID" value="HGI44253.1"/>
    <property type="molecule type" value="Genomic_DNA"/>
</dbReference>
<proteinExistence type="predicted"/>
<sequence>MGGAGVAHIVTVGTSVIRNVSTLAPRFNVPMEVVERFRRWSQAPPRSFEDAEAGQRASPGCEELEHALEILASNPYAVSAELNAMRKYLEARMVDAAVLLASDTGTSEFSARVLSEYLSSEGVEVEVHRVRDLGLDFHRGLLNLIDAVAAAVSKYRSRGYRVWINLTGGFKLETAVLYLAACLSRMGVEKAYYIHETMKETVEVPAIPVRLEDAFLGAVRALGAEEIPLSEAQSKVGGMLDELLRRGIAERVGTSVRVRKWVLHLAGGLGAF</sequence>
<evidence type="ECO:0000313" key="2">
    <source>
        <dbReference type="EMBL" id="HGI44253.1"/>
    </source>
</evidence>
<dbReference type="Gene3D" id="3.40.50.10770">
    <property type="entry name" value="Hypothetical protein VC1899 like domain (Restriction endonuclease-like)"/>
    <property type="match status" value="1"/>
</dbReference>
<gene>
    <name evidence="2" type="ORF">ENV17_07710</name>
</gene>
<accession>A0A7C4BAG7</accession>
<dbReference type="SUPFAM" id="SSF52218">
    <property type="entry name" value="Flavoproteins"/>
    <property type="match status" value="1"/>
</dbReference>
<evidence type="ECO:0000259" key="1">
    <source>
        <dbReference type="Pfam" id="PF09651"/>
    </source>
</evidence>
<name>A0A7C4BAG7_THEPE</name>
<organism evidence="2">
    <name type="scientific">Thermofilum pendens</name>
    <dbReference type="NCBI Taxonomy" id="2269"/>
    <lineage>
        <taxon>Archaea</taxon>
        <taxon>Thermoproteota</taxon>
        <taxon>Thermoprotei</taxon>
        <taxon>Thermofilales</taxon>
        <taxon>Thermofilaceae</taxon>
        <taxon>Thermofilum</taxon>
    </lineage>
</organism>
<dbReference type="InterPro" id="IPR029039">
    <property type="entry name" value="Flavoprotein-like_sf"/>
</dbReference>
<protein>
    <submittedName>
        <fullName evidence="2">Putative CRISPR-associated protein</fullName>
    </submittedName>
</protein>
<dbReference type="Pfam" id="PF09651">
    <property type="entry name" value="Cas_APE2256"/>
    <property type="match status" value="1"/>
</dbReference>